<feature type="compositionally biased region" description="Basic and acidic residues" evidence="1">
    <location>
        <begin position="91"/>
        <end position="115"/>
    </location>
</feature>
<proteinExistence type="predicted"/>
<feature type="compositionally biased region" description="Basic and acidic residues" evidence="1">
    <location>
        <begin position="39"/>
        <end position="53"/>
    </location>
</feature>
<reference evidence="2" key="1">
    <citation type="submission" date="2013-12" db="EMBL/GenBank/DDBJ databases">
        <authorList>
            <person name="Aslett M."/>
        </authorList>
    </citation>
    <scope>NUCLEOTIDE SEQUENCE [LARGE SCALE GENOMIC DNA]</scope>
    <source>
        <strain evidence="2">Lindley</strain>
    </source>
</reference>
<dbReference type="WBParaSite" id="GPLIN_000009600">
    <property type="protein sequence ID" value="GPLIN_000009600"/>
    <property type="gene ID" value="GPLIN_000009600"/>
</dbReference>
<dbReference type="AlphaFoldDB" id="A0A183BHL8"/>
<evidence type="ECO:0000313" key="2">
    <source>
        <dbReference type="Proteomes" id="UP000050741"/>
    </source>
</evidence>
<organism evidence="2 3">
    <name type="scientific">Globodera pallida</name>
    <name type="common">Potato cyst nematode worm</name>
    <name type="synonym">Heterodera pallida</name>
    <dbReference type="NCBI Taxonomy" id="36090"/>
    <lineage>
        <taxon>Eukaryota</taxon>
        <taxon>Metazoa</taxon>
        <taxon>Ecdysozoa</taxon>
        <taxon>Nematoda</taxon>
        <taxon>Chromadorea</taxon>
        <taxon>Rhabditida</taxon>
        <taxon>Tylenchina</taxon>
        <taxon>Tylenchomorpha</taxon>
        <taxon>Tylenchoidea</taxon>
        <taxon>Heteroderidae</taxon>
        <taxon>Heteroderinae</taxon>
        <taxon>Globodera</taxon>
    </lineage>
</organism>
<evidence type="ECO:0000256" key="1">
    <source>
        <dbReference type="SAM" id="MobiDB-lite"/>
    </source>
</evidence>
<protein>
    <submittedName>
        <fullName evidence="3">Protein phosphatase inhibitor 2</fullName>
    </submittedName>
</protein>
<sequence length="143" mass="16894">MTTFWRRTTGRRPKAQRPIGPEGSSSPEMDLEEEEEEDQPQRHRSISDMEQQKQRQRGGIWSILDTLRQEGRDGSNDEGPGEEQNGTQRRLSAEKDCESAGSREKDKEFKTDQHDLQQRIKYEQEFKTDQHDLQQRIKYEQES</sequence>
<feature type="compositionally biased region" description="Acidic residues" evidence="1">
    <location>
        <begin position="29"/>
        <end position="38"/>
    </location>
</feature>
<dbReference type="Proteomes" id="UP000050741">
    <property type="component" value="Unassembled WGS sequence"/>
</dbReference>
<name>A0A183BHL8_GLOPA</name>
<keyword evidence="2" id="KW-1185">Reference proteome</keyword>
<feature type="region of interest" description="Disordered" evidence="1">
    <location>
        <begin position="1"/>
        <end position="115"/>
    </location>
</feature>
<reference evidence="3" key="3">
    <citation type="submission" date="2016-06" db="UniProtKB">
        <authorList>
            <consortium name="WormBaseParasite"/>
        </authorList>
    </citation>
    <scope>IDENTIFICATION</scope>
</reference>
<reference evidence="2" key="2">
    <citation type="submission" date="2014-05" db="EMBL/GenBank/DDBJ databases">
        <title>The genome and life-stage specific transcriptomes of Globodera pallida elucidate key aspects of plant parasitism by a cyst nematode.</title>
        <authorList>
            <person name="Cotton J.A."/>
            <person name="Lilley C.J."/>
            <person name="Jones L.M."/>
            <person name="Kikuchi T."/>
            <person name="Reid A.J."/>
            <person name="Thorpe P."/>
            <person name="Tsai I.J."/>
            <person name="Beasley H."/>
            <person name="Blok V."/>
            <person name="Cock P.J.A."/>
            <person name="Van den Akker S.E."/>
            <person name="Holroyd N."/>
            <person name="Hunt M."/>
            <person name="Mantelin S."/>
            <person name="Naghra H."/>
            <person name="Pain A."/>
            <person name="Palomares-Rius J.E."/>
            <person name="Zarowiecki M."/>
            <person name="Berriman M."/>
            <person name="Jones J.T."/>
            <person name="Urwin P.E."/>
        </authorList>
    </citation>
    <scope>NUCLEOTIDE SEQUENCE [LARGE SCALE GENOMIC DNA]</scope>
    <source>
        <strain evidence="2">Lindley</strain>
    </source>
</reference>
<evidence type="ECO:0000313" key="3">
    <source>
        <dbReference type="WBParaSite" id="GPLIN_000009600"/>
    </source>
</evidence>
<accession>A0A183BHL8</accession>